<organism evidence="11 12">
    <name type="scientific">Albula goreensis</name>
    <dbReference type="NCBI Taxonomy" id="1534307"/>
    <lineage>
        <taxon>Eukaryota</taxon>
        <taxon>Metazoa</taxon>
        <taxon>Chordata</taxon>
        <taxon>Craniata</taxon>
        <taxon>Vertebrata</taxon>
        <taxon>Euteleostomi</taxon>
        <taxon>Actinopterygii</taxon>
        <taxon>Neopterygii</taxon>
        <taxon>Teleostei</taxon>
        <taxon>Albuliformes</taxon>
        <taxon>Albulidae</taxon>
        <taxon>Albula</taxon>
    </lineage>
</organism>
<evidence type="ECO:0000256" key="3">
    <source>
        <dbReference type="ARBA" id="ARBA00022525"/>
    </source>
</evidence>
<dbReference type="Pfam" id="PF00354">
    <property type="entry name" value="Pentaxin"/>
    <property type="match status" value="1"/>
</dbReference>
<evidence type="ECO:0000256" key="2">
    <source>
        <dbReference type="ARBA" id="ARBA00004613"/>
    </source>
</evidence>
<evidence type="ECO:0000256" key="1">
    <source>
        <dbReference type="ARBA" id="ARBA00001913"/>
    </source>
</evidence>
<dbReference type="GO" id="GO:0005576">
    <property type="term" value="C:extracellular region"/>
    <property type="evidence" value="ECO:0007669"/>
    <property type="project" value="UniProtKB-SubCell"/>
</dbReference>
<dbReference type="Proteomes" id="UP000829720">
    <property type="component" value="Unassembled WGS sequence"/>
</dbReference>
<dbReference type="SMART" id="SM00159">
    <property type="entry name" value="PTX"/>
    <property type="match status" value="1"/>
</dbReference>
<reference evidence="11" key="1">
    <citation type="submission" date="2021-01" db="EMBL/GenBank/DDBJ databases">
        <authorList>
            <person name="Zahm M."/>
            <person name="Roques C."/>
            <person name="Cabau C."/>
            <person name="Klopp C."/>
            <person name="Donnadieu C."/>
            <person name="Jouanno E."/>
            <person name="Lampietro C."/>
            <person name="Louis A."/>
            <person name="Herpin A."/>
            <person name="Echchiki A."/>
            <person name="Berthelot C."/>
            <person name="Parey E."/>
            <person name="Roest-Crollius H."/>
            <person name="Braasch I."/>
            <person name="Postlethwait J."/>
            <person name="Bobe J."/>
            <person name="Montfort J."/>
            <person name="Bouchez O."/>
            <person name="Begum T."/>
            <person name="Mejri S."/>
            <person name="Adams A."/>
            <person name="Chen W.-J."/>
            <person name="Guiguen Y."/>
        </authorList>
    </citation>
    <scope>NUCLEOTIDE SEQUENCE</scope>
    <source>
        <tissue evidence="11">Blood</tissue>
    </source>
</reference>
<dbReference type="InterPro" id="IPR051005">
    <property type="entry name" value="Pentraxin_domain"/>
</dbReference>
<comment type="cofactor">
    <cofactor evidence="1">
        <name>Ca(2+)</name>
        <dbReference type="ChEBI" id="CHEBI:29108"/>
    </cofactor>
</comment>
<dbReference type="InterPro" id="IPR001759">
    <property type="entry name" value="PTX_dom"/>
</dbReference>
<keyword evidence="7" id="KW-1015">Disulfide bond</keyword>
<protein>
    <recommendedName>
        <fullName evidence="10">Pentraxin (PTX) domain-containing protein</fullName>
    </recommendedName>
</protein>
<evidence type="ECO:0000256" key="7">
    <source>
        <dbReference type="ARBA" id="ARBA00023157"/>
    </source>
</evidence>
<keyword evidence="6" id="KW-0106">Calcium</keyword>
<keyword evidence="12" id="KW-1185">Reference proteome</keyword>
<dbReference type="SUPFAM" id="SSF49899">
    <property type="entry name" value="Concanavalin A-like lectins/glucanases"/>
    <property type="match status" value="1"/>
</dbReference>
<dbReference type="PANTHER" id="PTHR45869">
    <property type="entry name" value="C-REACTIVE PROTEIN-RELATED"/>
    <property type="match status" value="1"/>
</dbReference>
<dbReference type="PROSITE" id="PS51828">
    <property type="entry name" value="PTX_2"/>
    <property type="match status" value="1"/>
</dbReference>
<sequence>MKSLLTKNQEPQQNSYSLKTVPQTLEEMEKLLVLLVLTASCYSQAQDLSGKALVFPKRSTTDYVTLKPEKTDGLKAMTVCLRFISGDKNEQTLFSMATSGHHNSPLLYKHADGYEVYMRVGTSPLVFNGLPNELNKWHSYCFTWESITGLVQLWVDGVGGKKQVVYKSGSVEADPSIILGQEQDKRIFELDAMADPHEYIFIGEAGFNQTRKRKRRRNIIGRRAVKCKFLARELLLLNEAFSNKEPRATANFLFFQDSSTDIGRDGEAPGFAGPDCKLLLTGSRPVW</sequence>
<evidence type="ECO:0000259" key="10">
    <source>
        <dbReference type="PROSITE" id="PS51828"/>
    </source>
</evidence>
<dbReference type="InterPro" id="IPR013320">
    <property type="entry name" value="ConA-like_dom_sf"/>
</dbReference>
<keyword evidence="3" id="KW-0964">Secreted</keyword>
<name>A0A8T3DHH2_9TELE</name>
<dbReference type="PRINTS" id="PR00895">
    <property type="entry name" value="PENTAXIN"/>
</dbReference>
<comment type="caution">
    <text evidence="9">Lacks conserved residue(s) required for the propagation of feature annotation.</text>
</comment>
<evidence type="ECO:0000313" key="12">
    <source>
        <dbReference type="Proteomes" id="UP000829720"/>
    </source>
</evidence>
<feature type="domain" description="Pentraxin (PTX)" evidence="10">
    <location>
        <begin position="49"/>
        <end position="242"/>
    </location>
</feature>
<evidence type="ECO:0000256" key="8">
    <source>
        <dbReference type="ARBA" id="ARBA00038102"/>
    </source>
</evidence>
<keyword evidence="5" id="KW-0732">Signal</keyword>
<comment type="caution">
    <text evidence="11">The sequence shown here is derived from an EMBL/GenBank/DDBJ whole genome shotgun (WGS) entry which is preliminary data.</text>
</comment>
<gene>
    <name evidence="11" type="ORF">AGOR_G00100270</name>
</gene>
<evidence type="ECO:0000256" key="5">
    <source>
        <dbReference type="ARBA" id="ARBA00022729"/>
    </source>
</evidence>
<dbReference type="EMBL" id="JAERUA010000008">
    <property type="protein sequence ID" value="KAI1896959.1"/>
    <property type="molecule type" value="Genomic_DNA"/>
</dbReference>
<comment type="similarity">
    <text evidence="8">Belongs to the pentraxin family.</text>
</comment>
<evidence type="ECO:0000256" key="9">
    <source>
        <dbReference type="PROSITE-ProRule" id="PRU01172"/>
    </source>
</evidence>
<dbReference type="Gene3D" id="2.60.120.200">
    <property type="match status" value="1"/>
</dbReference>
<dbReference type="GO" id="GO:0046872">
    <property type="term" value="F:metal ion binding"/>
    <property type="evidence" value="ECO:0007669"/>
    <property type="project" value="UniProtKB-KW"/>
</dbReference>
<proteinExistence type="inferred from homology"/>
<accession>A0A8T3DHH2</accession>
<evidence type="ECO:0000256" key="4">
    <source>
        <dbReference type="ARBA" id="ARBA00022723"/>
    </source>
</evidence>
<dbReference type="PANTHER" id="PTHR45869:SF7">
    <property type="entry name" value="C-REACTIVE PROTEIN"/>
    <property type="match status" value="1"/>
</dbReference>
<comment type="subcellular location">
    <subcellularLocation>
        <location evidence="2">Secreted</location>
    </subcellularLocation>
</comment>
<evidence type="ECO:0000256" key="6">
    <source>
        <dbReference type="ARBA" id="ARBA00022837"/>
    </source>
</evidence>
<dbReference type="AlphaFoldDB" id="A0A8T3DHH2"/>
<evidence type="ECO:0000313" key="11">
    <source>
        <dbReference type="EMBL" id="KAI1896959.1"/>
    </source>
</evidence>
<dbReference type="OrthoDB" id="547680at2759"/>
<keyword evidence="4" id="KW-0479">Metal-binding</keyword>